<dbReference type="PANTHER" id="PTHR10309:SF0">
    <property type="entry name" value="MANNOSE-6-PHOSPHATE ISOMERASE"/>
    <property type="match status" value="1"/>
</dbReference>
<evidence type="ECO:0000259" key="11">
    <source>
        <dbReference type="Pfam" id="PF20511"/>
    </source>
</evidence>
<evidence type="ECO:0000256" key="5">
    <source>
        <dbReference type="ARBA" id="ARBA00022833"/>
    </source>
</evidence>
<keyword evidence="4 10" id="KW-0479">Metal-binding</keyword>
<dbReference type="InterPro" id="IPR049071">
    <property type="entry name" value="MPI_cupin_dom"/>
</dbReference>
<evidence type="ECO:0000256" key="2">
    <source>
        <dbReference type="ARBA" id="ARBA00010772"/>
    </source>
</evidence>
<feature type="binding site" evidence="10">
    <location>
        <position position="110"/>
    </location>
    <ligand>
        <name>Zn(2+)</name>
        <dbReference type="ChEBI" id="CHEBI:29105"/>
    </ligand>
</feature>
<dbReference type="EC" id="5.3.1.8" evidence="3"/>
<dbReference type="GO" id="GO:0005829">
    <property type="term" value="C:cytosol"/>
    <property type="evidence" value="ECO:0007669"/>
    <property type="project" value="TreeGrafter"/>
</dbReference>
<evidence type="ECO:0000256" key="6">
    <source>
        <dbReference type="ARBA" id="ARBA00023235"/>
    </source>
</evidence>
<evidence type="ECO:0000256" key="10">
    <source>
        <dbReference type="PIRSR" id="PIRSR001480-2"/>
    </source>
</evidence>
<feature type="binding site" evidence="10">
    <location>
        <position position="270"/>
    </location>
    <ligand>
        <name>Zn(2+)</name>
        <dbReference type="ChEBI" id="CHEBI:29105"/>
    </ligand>
</feature>
<dbReference type="InterPro" id="IPR018050">
    <property type="entry name" value="Pmannose_isomerase-type1_CS"/>
</dbReference>
<dbReference type="Gene3D" id="2.60.120.10">
    <property type="entry name" value="Jelly Rolls"/>
    <property type="match status" value="2"/>
</dbReference>
<comment type="cofactor">
    <cofactor evidence="10">
        <name>Zn(2+)</name>
        <dbReference type="ChEBI" id="CHEBI:29105"/>
    </cofactor>
    <text evidence="10">Binds 1 zinc ion per subunit.</text>
</comment>
<evidence type="ECO:0000313" key="14">
    <source>
        <dbReference type="EMBL" id="OAN11671.1"/>
    </source>
</evidence>
<keyword evidence="5 10" id="KW-0862">Zinc</keyword>
<dbReference type="InterPro" id="IPR014710">
    <property type="entry name" value="RmlC-like_jellyroll"/>
</dbReference>
<evidence type="ECO:0000259" key="13">
    <source>
        <dbReference type="Pfam" id="PF21621"/>
    </source>
</evidence>
<dbReference type="InterPro" id="IPR016305">
    <property type="entry name" value="Mannose-6-P_Isomerase"/>
</dbReference>
<evidence type="ECO:0000256" key="4">
    <source>
        <dbReference type="ARBA" id="ARBA00022723"/>
    </source>
</evidence>
<protein>
    <recommendedName>
        <fullName evidence="3">mannose-6-phosphate isomerase</fullName>
        <ecNumber evidence="3">5.3.1.8</ecNumber>
    </recommendedName>
    <alternativeName>
        <fullName evidence="7">Phosphohexomutase</fullName>
    </alternativeName>
    <alternativeName>
        <fullName evidence="8">Phosphomannose isomerase</fullName>
    </alternativeName>
</protein>
<name>A0A178K310_9GAMM</name>
<feature type="binding site" evidence="10">
    <location>
        <position position="112"/>
    </location>
    <ligand>
        <name>Zn(2+)</name>
        <dbReference type="ChEBI" id="CHEBI:29105"/>
    </ligand>
</feature>
<dbReference type="Gene3D" id="1.10.441.10">
    <property type="entry name" value="Phosphomannose Isomerase, domain 2"/>
    <property type="match status" value="1"/>
</dbReference>
<feature type="domain" description="Phosphomannose isomerase type I catalytic" evidence="11">
    <location>
        <begin position="16"/>
        <end position="163"/>
    </location>
</feature>
<dbReference type="InterPro" id="IPR011051">
    <property type="entry name" value="RmlC_Cupin_sf"/>
</dbReference>
<comment type="caution">
    <text evidence="14">The sequence shown here is derived from an EMBL/GenBank/DDBJ whole genome shotgun (WGS) entry which is preliminary data.</text>
</comment>
<sequence>MQVELTLLPTMLRKFFPMTNVIQNYAWGSTSSIHDLFGITNPNHEPQAEVWMGAHPNGCSTIGIGANATKLSTLIDNNAALFLNDAIADHFGELPYLFKILAAEKALSIQVHPNKAQAERGFAREQQQGIALTASHRNYKDPNHKPELVYALTPYQAMNGFRSTAQIINNFKQLAISELEPLINQLESSPTPQALADFFAALLSIEGEAKAQAINKLIHYASQSEQPLFTLITELAKQYPGDVGLFAPLLLNVITLEPGQAMFLDAETPHAYIKGTGLEIMANSDNVLRAGLTPKHMDVDELIACTRFVEKPYQDLLLTPIECEDMLEYPIPVDDFKFAIIQRAHQRIIVSNSAEILLPLDDTLVLTHPDGESCVIEKGQSVFIPAYAQSYQLDCKGRIARAYC</sequence>
<gene>
    <name evidence="14" type="ORF">A3K86_18080</name>
</gene>
<keyword evidence="15" id="KW-1185">Reference proteome</keyword>
<feature type="domain" description="Phosphomannose isomerase type I helical insertion" evidence="12">
    <location>
        <begin position="183"/>
        <end position="251"/>
    </location>
</feature>
<accession>A0A178K310</accession>
<dbReference type="AlphaFoldDB" id="A0A178K310"/>
<evidence type="ECO:0000256" key="8">
    <source>
        <dbReference type="ARBA" id="ARBA00030762"/>
    </source>
</evidence>
<organism evidence="14 15">
    <name type="scientific">Photobacterium jeanii</name>
    <dbReference type="NCBI Taxonomy" id="858640"/>
    <lineage>
        <taxon>Bacteria</taxon>
        <taxon>Pseudomonadati</taxon>
        <taxon>Pseudomonadota</taxon>
        <taxon>Gammaproteobacteria</taxon>
        <taxon>Vibrionales</taxon>
        <taxon>Vibrionaceae</taxon>
        <taxon>Photobacterium</taxon>
    </lineage>
</organism>
<dbReference type="Pfam" id="PF20512">
    <property type="entry name" value="PMI_typeI_hel"/>
    <property type="match status" value="1"/>
</dbReference>
<dbReference type="Pfam" id="PF21621">
    <property type="entry name" value="MPI_cupin_dom"/>
    <property type="match status" value="1"/>
</dbReference>
<evidence type="ECO:0000259" key="12">
    <source>
        <dbReference type="Pfam" id="PF20512"/>
    </source>
</evidence>
<evidence type="ECO:0000313" key="15">
    <source>
        <dbReference type="Proteomes" id="UP000078503"/>
    </source>
</evidence>
<feature type="active site" evidence="9">
    <location>
        <position position="289"/>
    </location>
</feature>
<dbReference type="InterPro" id="IPR046458">
    <property type="entry name" value="PMI_typeI_hel"/>
</dbReference>
<evidence type="ECO:0000256" key="1">
    <source>
        <dbReference type="ARBA" id="ARBA00000757"/>
    </source>
</evidence>
<evidence type="ECO:0000256" key="7">
    <source>
        <dbReference type="ARBA" id="ARBA00029741"/>
    </source>
</evidence>
<dbReference type="PRINTS" id="PR00714">
    <property type="entry name" value="MAN6PISMRASE"/>
</dbReference>
<comment type="similarity">
    <text evidence="2">Belongs to the mannose-6-phosphate isomerase type 1 family.</text>
</comment>
<dbReference type="PROSITE" id="PS00966">
    <property type="entry name" value="PMI_I_2"/>
    <property type="match status" value="1"/>
</dbReference>
<dbReference type="STRING" id="858640.A3K86_18080"/>
<dbReference type="SUPFAM" id="SSF51182">
    <property type="entry name" value="RmlC-like cupins"/>
    <property type="match status" value="1"/>
</dbReference>
<dbReference type="GO" id="GO:0004476">
    <property type="term" value="F:mannose-6-phosphate isomerase activity"/>
    <property type="evidence" value="ECO:0007669"/>
    <property type="project" value="UniProtKB-EC"/>
</dbReference>
<feature type="domain" description="Mannose-6-phosphate isomerase cupin" evidence="13">
    <location>
        <begin position="327"/>
        <end position="403"/>
    </location>
</feature>
<dbReference type="PIRSF" id="PIRSF001480">
    <property type="entry name" value="Mannose-6-phosphate_isomerase"/>
    <property type="match status" value="1"/>
</dbReference>
<reference evidence="14 15" key="1">
    <citation type="submission" date="2016-03" db="EMBL/GenBank/DDBJ databases">
        <title>Photobacterium proteolyticum sp. nov. a protease producing bacterium isolated from ocean sediments of Laizhou Bay.</title>
        <authorList>
            <person name="Li Y."/>
        </authorList>
    </citation>
    <scope>NUCLEOTIDE SEQUENCE [LARGE SCALE GENOMIC DNA]</scope>
    <source>
        <strain evidence="14 15">R-40508</strain>
    </source>
</reference>
<dbReference type="EMBL" id="LVHF01000033">
    <property type="protein sequence ID" value="OAN11671.1"/>
    <property type="molecule type" value="Genomic_DNA"/>
</dbReference>
<dbReference type="GO" id="GO:0009298">
    <property type="term" value="P:GDP-mannose biosynthetic process"/>
    <property type="evidence" value="ECO:0007669"/>
    <property type="project" value="InterPro"/>
</dbReference>
<feature type="binding site" evidence="10">
    <location>
        <position position="147"/>
    </location>
    <ligand>
        <name>Zn(2+)</name>
        <dbReference type="ChEBI" id="CHEBI:29105"/>
    </ligand>
</feature>
<evidence type="ECO:0000256" key="9">
    <source>
        <dbReference type="PIRSR" id="PIRSR001480-1"/>
    </source>
</evidence>
<keyword evidence="6 14" id="KW-0413">Isomerase</keyword>
<dbReference type="PANTHER" id="PTHR10309">
    <property type="entry name" value="MANNOSE-6-PHOSPHATE ISOMERASE"/>
    <property type="match status" value="1"/>
</dbReference>
<dbReference type="Pfam" id="PF20511">
    <property type="entry name" value="PMI_typeI_cat"/>
    <property type="match status" value="1"/>
</dbReference>
<evidence type="ECO:0000256" key="3">
    <source>
        <dbReference type="ARBA" id="ARBA00011956"/>
    </source>
</evidence>
<comment type="catalytic activity">
    <reaction evidence="1">
        <text>D-mannose 6-phosphate = D-fructose 6-phosphate</text>
        <dbReference type="Rhea" id="RHEA:12356"/>
        <dbReference type="ChEBI" id="CHEBI:58735"/>
        <dbReference type="ChEBI" id="CHEBI:61527"/>
        <dbReference type="EC" id="5.3.1.8"/>
    </reaction>
</comment>
<dbReference type="InterPro" id="IPR001250">
    <property type="entry name" value="Man6P_Isoase-1"/>
</dbReference>
<dbReference type="InterPro" id="IPR046457">
    <property type="entry name" value="PMI_typeI_cat"/>
</dbReference>
<proteinExistence type="inferred from homology"/>
<dbReference type="Proteomes" id="UP000078503">
    <property type="component" value="Unassembled WGS sequence"/>
</dbReference>
<dbReference type="GO" id="GO:0005975">
    <property type="term" value="P:carbohydrate metabolic process"/>
    <property type="evidence" value="ECO:0007669"/>
    <property type="project" value="InterPro"/>
</dbReference>
<dbReference type="PROSITE" id="PS00965">
    <property type="entry name" value="PMI_I_1"/>
    <property type="match status" value="1"/>
</dbReference>
<dbReference type="RefSeq" id="WP_068336980.1">
    <property type="nucleotide sequence ID" value="NZ_LVHF01000033.1"/>
</dbReference>
<dbReference type="CDD" id="cd07011">
    <property type="entry name" value="cupin_PMI_type_I_N"/>
    <property type="match status" value="1"/>
</dbReference>
<dbReference type="GO" id="GO:0008270">
    <property type="term" value="F:zinc ion binding"/>
    <property type="evidence" value="ECO:0007669"/>
    <property type="project" value="InterPro"/>
</dbReference>
<dbReference type="NCBIfam" id="TIGR00218">
    <property type="entry name" value="manA"/>
    <property type="match status" value="1"/>
</dbReference>